<accession>A0AAW0LDK9</accession>
<evidence type="ECO:0000259" key="1">
    <source>
        <dbReference type="Pfam" id="PF14111"/>
    </source>
</evidence>
<sequence length="75" mass="8675">MKLKANEKIVELLYNIGLVGKLLANRNINKNAVKAIILKAWRTFKGVQFVDLRENVFLFKFACEGDRKRIVELDP</sequence>
<keyword evidence="3" id="KW-1185">Reference proteome</keyword>
<organism evidence="2 3">
    <name type="scientific">Quercus suber</name>
    <name type="common">Cork oak</name>
    <dbReference type="NCBI Taxonomy" id="58331"/>
    <lineage>
        <taxon>Eukaryota</taxon>
        <taxon>Viridiplantae</taxon>
        <taxon>Streptophyta</taxon>
        <taxon>Embryophyta</taxon>
        <taxon>Tracheophyta</taxon>
        <taxon>Spermatophyta</taxon>
        <taxon>Magnoliopsida</taxon>
        <taxon>eudicotyledons</taxon>
        <taxon>Gunneridae</taxon>
        <taxon>Pentapetalae</taxon>
        <taxon>rosids</taxon>
        <taxon>fabids</taxon>
        <taxon>Fagales</taxon>
        <taxon>Fagaceae</taxon>
        <taxon>Quercus</taxon>
    </lineage>
</organism>
<protein>
    <recommendedName>
        <fullName evidence="1">DUF4283 domain-containing protein</fullName>
    </recommendedName>
</protein>
<dbReference type="Pfam" id="PF14111">
    <property type="entry name" value="DUF4283"/>
    <property type="match status" value="1"/>
</dbReference>
<feature type="domain" description="DUF4283" evidence="1">
    <location>
        <begin position="18"/>
        <end position="72"/>
    </location>
</feature>
<dbReference type="InterPro" id="IPR025558">
    <property type="entry name" value="DUF4283"/>
</dbReference>
<name>A0AAW0LDK9_QUESU</name>
<reference evidence="2 3" key="1">
    <citation type="journal article" date="2018" name="Sci. Data">
        <title>The draft genome sequence of cork oak.</title>
        <authorList>
            <person name="Ramos A.M."/>
            <person name="Usie A."/>
            <person name="Barbosa P."/>
            <person name="Barros P.M."/>
            <person name="Capote T."/>
            <person name="Chaves I."/>
            <person name="Simoes F."/>
            <person name="Abreu I."/>
            <person name="Carrasquinho I."/>
            <person name="Faro C."/>
            <person name="Guimaraes J.B."/>
            <person name="Mendonca D."/>
            <person name="Nobrega F."/>
            <person name="Rodrigues L."/>
            <person name="Saibo N.J.M."/>
            <person name="Varela M.C."/>
            <person name="Egas C."/>
            <person name="Matos J."/>
            <person name="Miguel C.M."/>
            <person name="Oliveira M.M."/>
            <person name="Ricardo C.P."/>
            <person name="Goncalves S."/>
        </authorList>
    </citation>
    <scope>NUCLEOTIDE SEQUENCE [LARGE SCALE GENOMIC DNA]</scope>
    <source>
        <strain evidence="3">cv. HL8</strain>
    </source>
</reference>
<proteinExistence type="predicted"/>
<comment type="caution">
    <text evidence="2">The sequence shown here is derived from an EMBL/GenBank/DDBJ whole genome shotgun (WGS) entry which is preliminary data.</text>
</comment>
<dbReference type="EMBL" id="PKMF04000117">
    <property type="protein sequence ID" value="KAK7849162.1"/>
    <property type="molecule type" value="Genomic_DNA"/>
</dbReference>
<gene>
    <name evidence="2" type="ORF">CFP56_003436</name>
</gene>
<dbReference type="Proteomes" id="UP000237347">
    <property type="component" value="Unassembled WGS sequence"/>
</dbReference>
<evidence type="ECO:0000313" key="2">
    <source>
        <dbReference type="EMBL" id="KAK7849162.1"/>
    </source>
</evidence>
<evidence type="ECO:0000313" key="3">
    <source>
        <dbReference type="Proteomes" id="UP000237347"/>
    </source>
</evidence>
<dbReference type="AlphaFoldDB" id="A0AAW0LDK9"/>